<dbReference type="EMBL" id="UINC01230461">
    <property type="protein sequence ID" value="SVE62597.1"/>
    <property type="molecule type" value="Genomic_DNA"/>
</dbReference>
<evidence type="ECO:0000313" key="1">
    <source>
        <dbReference type="EMBL" id="SVE62597.1"/>
    </source>
</evidence>
<organism evidence="1">
    <name type="scientific">marine metagenome</name>
    <dbReference type="NCBI Taxonomy" id="408172"/>
    <lineage>
        <taxon>unclassified sequences</taxon>
        <taxon>metagenomes</taxon>
        <taxon>ecological metagenomes</taxon>
    </lineage>
</organism>
<reference evidence="1" key="1">
    <citation type="submission" date="2018-05" db="EMBL/GenBank/DDBJ databases">
        <authorList>
            <person name="Lanie J.A."/>
            <person name="Ng W.-L."/>
            <person name="Kazmierczak K.M."/>
            <person name="Andrzejewski T.M."/>
            <person name="Davidsen T.M."/>
            <person name="Wayne K.J."/>
            <person name="Tettelin H."/>
            <person name="Glass J.I."/>
            <person name="Rusch D."/>
            <person name="Podicherti R."/>
            <person name="Tsui H.-C.T."/>
            <person name="Winkler M.E."/>
        </authorList>
    </citation>
    <scope>NUCLEOTIDE SEQUENCE</scope>
</reference>
<name>A0A383F0B3_9ZZZZ</name>
<proteinExistence type="predicted"/>
<dbReference type="AlphaFoldDB" id="A0A383F0B3"/>
<feature type="non-terminal residue" evidence="1">
    <location>
        <position position="41"/>
    </location>
</feature>
<protein>
    <submittedName>
        <fullName evidence="1">Uncharacterized protein</fullName>
    </submittedName>
</protein>
<sequence length="41" mass="5075">MNLGKSFYQFLWHQPWLNISYKKSIYKKLCAYGTIYNYSFE</sequence>
<accession>A0A383F0B3</accession>
<gene>
    <name evidence="1" type="ORF">METZ01_LOCUS515451</name>
</gene>